<feature type="compositionally biased region" description="Pro residues" evidence="1">
    <location>
        <begin position="342"/>
        <end position="359"/>
    </location>
</feature>
<feature type="region of interest" description="Disordered" evidence="1">
    <location>
        <begin position="275"/>
        <end position="419"/>
    </location>
</feature>
<name>A0AA39LIX2_9BILA</name>
<keyword evidence="2" id="KW-0732">Signal</keyword>
<feature type="compositionally biased region" description="Pro residues" evidence="1">
    <location>
        <begin position="286"/>
        <end position="296"/>
    </location>
</feature>
<sequence length="437" mass="46859">MRAVVLLALVSSVLAQYQTGYARAGGSYQSAPVRSYPVQPQQQGYAVAPPSLTGLSNIQHFDRVAMANNRAEDMPSLNPNNPTNSPIFNLILSPRMAKVATADNSLEDTPLAVRVDTSRAVAKGMDKAAIKQEAMLKEDNNPDMVSLAVVTDSKPVEATVRLADTDKVNRVEDMPTATRQVVAMAKDNKLVAAMDKDSRLADPTGKDRRLVDPTDKDSRPVDPTDKDSRLVDPTDKDSRLVDMPMVVLEVDMDKDNKLVHTAEVDTHSLALGSGYATAPPQIVQPAPQPIPAPHPAPQTYQPRPQPVPQPAPEPIPEIPEPAPLPAPQPYRPAPPTVIVEPLPSPTPAPYQPRPAPQPAPQTYEPAPAPVPAPSPAPAPYHPAPAPQPTPGPVYRPAPPVYKPEPAPHPASKGGYDVPLAPHVAKPVHYENVVSEHY</sequence>
<proteinExistence type="predicted"/>
<feature type="compositionally biased region" description="Pro residues" evidence="1">
    <location>
        <begin position="303"/>
        <end position="335"/>
    </location>
</feature>
<feature type="chain" id="PRO_5041354812" evidence="2">
    <location>
        <begin position="16"/>
        <end position="437"/>
    </location>
</feature>
<dbReference type="AlphaFoldDB" id="A0AA39LIX2"/>
<feature type="region of interest" description="Disordered" evidence="1">
    <location>
        <begin position="194"/>
        <end position="237"/>
    </location>
</feature>
<keyword evidence="4" id="KW-1185">Reference proteome</keyword>
<dbReference type="EMBL" id="JAUCMV010000005">
    <property type="protein sequence ID" value="KAK0398987.1"/>
    <property type="molecule type" value="Genomic_DNA"/>
</dbReference>
<organism evidence="3 4">
    <name type="scientific">Steinernema hermaphroditum</name>
    <dbReference type="NCBI Taxonomy" id="289476"/>
    <lineage>
        <taxon>Eukaryota</taxon>
        <taxon>Metazoa</taxon>
        <taxon>Ecdysozoa</taxon>
        <taxon>Nematoda</taxon>
        <taxon>Chromadorea</taxon>
        <taxon>Rhabditida</taxon>
        <taxon>Tylenchina</taxon>
        <taxon>Panagrolaimomorpha</taxon>
        <taxon>Strongyloidoidea</taxon>
        <taxon>Steinernematidae</taxon>
        <taxon>Steinernema</taxon>
    </lineage>
</organism>
<dbReference type="PRINTS" id="PR01217">
    <property type="entry name" value="PRICHEXTENSN"/>
</dbReference>
<dbReference type="Proteomes" id="UP001175271">
    <property type="component" value="Unassembled WGS sequence"/>
</dbReference>
<accession>A0AA39LIX2</accession>
<reference evidence="3" key="1">
    <citation type="submission" date="2023-06" db="EMBL/GenBank/DDBJ databases">
        <title>Genomic analysis of the entomopathogenic nematode Steinernema hermaphroditum.</title>
        <authorList>
            <person name="Schwarz E.M."/>
            <person name="Heppert J.K."/>
            <person name="Baniya A."/>
            <person name="Schwartz H.T."/>
            <person name="Tan C.-H."/>
            <person name="Antoshechkin I."/>
            <person name="Sternberg P.W."/>
            <person name="Goodrich-Blair H."/>
            <person name="Dillman A.R."/>
        </authorList>
    </citation>
    <scope>NUCLEOTIDE SEQUENCE</scope>
    <source>
        <strain evidence="3">PS9179</strain>
        <tissue evidence="3">Whole animal</tissue>
    </source>
</reference>
<protein>
    <submittedName>
        <fullName evidence="3">Uncharacterized protein</fullName>
    </submittedName>
</protein>
<evidence type="ECO:0000256" key="1">
    <source>
        <dbReference type="SAM" id="MobiDB-lite"/>
    </source>
</evidence>
<comment type="caution">
    <text evidence="3">The sequence shown here is derived from an EMBL/GenBank/DDBJ whole genome shotgun (WGS) entry which is preliminary data.</text>
</comment>
<evidence type="ECO:0000256" key="2">
    <source>
        <dbReference type="SAM" id="SignalP"/>
    </source>
</evidence>
<evidence type="ECO:0000313" key="3">
    <source>
        <dbReference type="EMBL" id="KAK0398987.1"/>
    </source>
</evidence>
<gene>
    <name evidence="3" type="ORF">QR680_002848</name>
</gene>
<feature type="signal peptide" evidence="2">
    <location>
        <begin position="1"/>
        <end position="15"/>
    </location>
</feature>
<evidence type="ECO:0000313" key="4">
    <source>
        <dbReference type="Proteomes" id="UP001175271"/>
    </source>
</evidence>
<feature type="compositionally biased region" description="Pro residues" evidence="1">
    <location>
        <begin position="366"/>
        <end position="408"/>
    </location>
</feature>